<evidence type="ECO:0000256" key="6">
    <source>
        <dbReference type="ARBA" id="ARBA00022692"/>
    </source>
</evidence>
<dbReference type="GO" id="GO:0061630">
    <property type="term" value="F:ubiquitin protein ligase activity"/>
    <property type="evidence" value="ECO:0007669"/>
    <property type="project" value="UniProtKB-EC"/>
</dbReference>
<gene>
    <name evidence="14" type="ORF">SADUNF_Sadunf15G0016200</name>
</gene>
<evidence type="ECO:0000313" key="15">
    <source>
        <dbReference type="Proteomes" id="UP000657918"/>
    </source>
</evidence>
<name>A0A835MI56_9ROSI</name>
<evidence type="ECO:0000256" key="2">
    <source>
        <dbReference type="ARBA" id="ARBA00004167"/>
    </source>
</evidence>
<dbReference type="EC" id="2.3.2.27" evidence="4"/>
<dbReference type="Proteomes" id="UP000657918">
    <property type="component" value="Unassembled WGS sequence"/>
</dbReference>
<dbReference type="GO" id="GO:0016020">
    <property type="term" value="C:membrane"/>
    <property type="evidence" value="ECO:0007669"/>
    <property type="project" value="UniProtKB-SubCell"/>
</dbReference>
<comment type="caution">
    <text evidence="14">The sequence shown here is derived from an EMBL/GenBank/DDBJ whole genome shotgun (WGS) entry which is preliminary data.</text>
</comment>
<comment type="subcellular location">
    <subcellularLocation>
        <location evidence="2">Membrane</location>
        <topology evidence="2">Single-pass membrane protein</topology>
    </subcellularLocation>
</comment>
<keyword evidence="5" id="KW-0808">Transferase</keyword>
<evidence type="ECO:0000256" key="10">
    <source>
        <dbReference type="ARBA" id="ARBA00022833"/>
    </source>
</evidence>
<comment type="catalytic activity">
    <reaction evidence="1">
        <text>S-ubiquitinyl-[E2 ubiquitin-conjugating enzyme]-L-cysteine + [acceptor protein]-L-lysine = [E2 ubiquitin-conjugating enzyme]-L-cysteine + N(6)-ubiquitinyl-[acceptor protein]-L-lysine.</text>
        <dbReference type="EC" id="2.3.2.27"/>
    </reaction>
</comment>
<evidence type="ECO:0000256" key="9">
    <source>
        <dbReference type="ARBA" id="ARBA00022786"/>
    </source>
</evidence>
<keyword evidence="15" id="KW-1185">Reference proteome</keyword>
<reference evidence="14 15" key="1">
    <citation type="submission" date="2020-10" db="EMBL/GenBank/DDBJ databases">
        <title>Plant Genome Project.</title>
        <authorList>
            <person name="Zhang R.-G."/>
        </authorList>
    </citation>
    <scope>NUCLEOTIDE SEQUENCE [LARGE SCALE GENOMIC DNA]</scope>
    <source>
        <strain evidence="14">FAFU-HL-1</strain>
        <tissue evidence="14">Leaf</tissue>
    </source>
</reference>
<comment type="pathway">
    <text evidence="3">Protein modification; protein ubiquitination.</text>
</comment>
<keyword evidence="9" id="KW-0833">Ubl conjugation pathway</keyword>
<keyword evidence="7" id="KW-0479">Metal-binding</keyword>
<evidence type="ECO:0000256" key="11">
    <source>
        <dbReference type="ARBA" id="ARBA00022989"/>
    </source>
</evidence>
<evidence type="ECO:0000256" key="13">
    <source>
        <dbReference type="ARBA" id="ARBA00024209"/>
    </source>
</evidence>
<keyword evidence="10" id="KW-0862">Zinc</keyword>
<dbReference type="OrthoDB" id="547665at2759"/>
<sequence length="184" mass="21367">MIRLLKYFLRLKSMVRVRSNYTQNSQTTSYNFKITKSFAGQLSPEELSGYMGLSDYSFFNCTSYKGDGYDLDCLSGPAYNIFAYTSDYRISYTDLTNCTKLYNLSSVPSEIFEMKNILYLNWSLPGCQQCEQQRKFCKLKKNITATLETECYDKHESKKDIKKKIEAADWKVTDKPNSNGYLNI</sequence>
<dbReference type="PANTHER" id="PTHR46279">
    <property type="entry name" value="RING/U-BOX SUPERFAMILY PROTEIN"/>
    <property type="match status" value="1"/>
</dbReference>
<proteinExistence type="inferred from homology"/>
<dbReference type="InterPro" id="IPR046948">
    <property type="entry name" value="ATL20-22-like"/>
</dbReference>
<keyword evidence="6" id="KW-0812">Transmembrane</keyword>
<dbReference type="EMBL" id="JADGMS010000015">
    <property type="protein sequence ID" value="KAF9667372.1"/>
    <property type="molecule type" value="Genomic_DNA"/>
</dbReference>
<evidence type="ECO:0000313" key="14">
    <source>
        <dbReference type="EMBL" id="KAF9667372.1"/>
    </source>
</evidence>
<keyword evidence="11" id="KW-1133">Transmembrane helix</keyword>
<evidence type="ECO:0000256" key="7">
    <source>
        <dbReference type="ARBA" id="ARBA00022723"/>
    </source>
</evidence>
<dbReference type="GO" id="GO:0008270">
    <property type="term" value="F:zinc ion binding"/>
    <property type="evidence" value="ECO:0007669"/>
    <property type="project" value="UniProtKB-KW"/>
</dbReference>
<dbReference type="AlphaFoldDB" id="A0A835MI56"/>
<protein>
    <recommendedName>
        <fullName evidence="4">RING-type E3 ubiquitin transferase</fullName>
        <ecNumber evidence="4">2.3.2.27</ecNumber>
    </recommendedName>
</protein>
<evidence type="ECO:0000256" key="4">
    <source>
        <dbReference type="ARBA" id="ARBA00012483"/>
    </source>
</evidence>
<keyword evidence="12" id="KW-0472">Membrane</keyword>
<evidence type="ECO:0000256" key="12">
    <source>
        <dbReference type="ARBA" id="ARBA00023136"/>
    </source>
</evidence>
<evidence type="ECO:0000256" key="3">
    <source>
        <dbReference type="ARBA" id="ARBA00004906"/>
    </source>
</evidence>
<organism evidence="14 15">
    <name type="scientific">Salix dunnii</name>
    <dbReference type="NCBI Taxonomy" id="1413687"/>
    <lineage>
        <taxon>Eukaryota</taxon>
        <taxon>Viridiplantae</taxon>
        <taxon>Streptophyta</taxon>
        <taxon>Embryophyta</taxon>
        <taxon>Tracheophyta</taxon>
        <taxon>Spermatophyta</taxon>
        <taxon>Magnoliopsida</taxon>
        <taxon>eudicotyledons</taxon>
        <taxon>Gunneridae</taxon>
        <taxon>Pentapetalae</taxon>
        <taxon>rosids</taxon>
        <taxon>fabids</taxon>
        <taxon>Malpighiales</taxon>
        <taxon>Salicaceae</taxon>
        <taxon>Saliceae</taxon>
        <taxon>Salix</taxon>
    </lineage>
</organism>
<evidence type="ECO:0000256" key="1">
    <source>
        <dbReference type="ARBA" id="ARBA00000900"/>
    </source>
</evidence>
<evidence type="ECO:0000256" key="5">
    <source>
        <dbReference type="ARBA" id="ARBA00022679"/>
    </source>
</evidence>
<accession>A0A835MI56</accession>
<evidence type="ECO:0000256" key="8">
    <source>
        <dbReference type="ARBA" id="ARBA00022771"/>
    </source>
</evidence>
<comment type="similarity">
    <text evidence="13">Belongs to the RING-type zinc finger family. ATL subfamily.</text>
</comment>
<dbReference type="PANTHER" id="PTHR46279:SF9">
    <property type="entry name" value="OS01G0116300 PROTEIN"/>
    <property type="match status" value="1"/>
</dbReference>
<keyword evidence="8" id="KW-0863">Zinc-finger</keyword>